<evidence type="ECO:0000256" key="3">
    <source>
        <dbReference type="ARBA" id="ARBA00012638"/>
    </source>
</evidence>
<feature type="region of interest" description="Disordered" evidence="6">
    <location>
        <begin position="864"/>
        <end position="950"/>
    </location>
</feature>
<proteinExistence type="inferred from homology"/>
<dbReference type="InterPro" id="IPR023214">
    <property type="entry name" value="HAD_sf"/>
</dbReference>
<comment type="similarity">
    <text evidence="2">Belongs to the lipin family.</text>
</comment>
<dbReference type="AlphaFoldDB" id="A0A5N5QUB7"/>
<gene>
    <name evidence="8" type="ORF">CTheo_1212</name>
</gene>
<dbReference type="GO" id="GO:0008195">
    <property type="term" value="F:phosphatidate phosphatase activity"/>
    <property type="evidence" value="ECO:0007669"/>
    <property type="project" value="UniProtKB-EC"/>
</dbReference>
<dbReference type="InterPro" id="IPR013209">
    <property type="entry name" value="LNS2"/>
</dbReference>
<organism evidence="8 9">
    <name type="scientific">Ceratobasidium theobromae</name>
    <dbReference type="NCBI Taxonomy" id="1582974"/>
    <lineage>
        <taxon>Eukaryota</taxon>
        <taxon>Fungi</taxon>
        <taxon>Dikarya</taxon>
        <taxon>Basidiomycota</taxon>
        <taxon>Agaricomycotina</taxon>
        <taxon>Agaricomycetes</taxon>
        <taxon>Cantharellales</taxon>
        <taxon>Ceratobasidiaceae</taxon>
        <taxon>Ceratobasidium</taxon>
    </lineage>
</organism>
<comment type="cofactor">
    <cofactor evidence="1">
        <name>Mg(2+)</name>
        <dbReference type="ChEBI" id="CHEBI:18420"/>
    </cofactor>
</comment>
<dbReference type="Proteomes" id="UP000383932">
    <property type="component" value="Unassembled WGS sequence"/>
</dbReference>
<dbReference type="Pfam" id="PF08235">
    <property type="entry name" value="LNS2"/>
    <property type="match status" value="1"/>
</dbReference>
<feature type="compositionally biased region" description="Polar residues" evidence="6">
    <location>
        <begin position="294"/>
        <end position="307"/>
    </location>
</feature>
<dbReference type="InterPro" id="IPR007651">
    <property type="entry name" value="Lipin_N"/>
</dbReference>
<sequence>MYLVRGIVTAATAPYQIYKDLNPSTLTGAIDVIVVERRAENGETELVCSPFHVRFGKWQVLLPADKKVSVYVNGKPIPFNMKIGEAGEAFFVFETDEDVPEELMTSPLLEPVRPGQDSEPSTTGGRMTGRFGAKKARQKDESLLLGDVVASGDEGIKTGATSDQEPEFLDLSEPSAPRPRGYSPTPSLSPPMSTSTLETSTLTASTPPTEAGSFLSRAINATKAAAHITSEEIEEKKVAAYDLLRYSKGPGGVEGVDASDGVDDQEAFKLREAAEPPEIRYTHNVVLDMAGYHSKSQTGEQSESATESEGPPELRRYHSKSKAQSNGTLLLATTPSLALLQRGSSEPPERSPPVQNEYSWEWGAMPRLSSETPQLGGSPSASTIRGNSSPDVRSVPLAEPRMQPASRIRFGPRPLSDSDSLFGDGGILVDGDVESGDSIAMEYDGTKRLTFELSLCGPLSSMEPPEAARQFAASKIALGRLLEDASLAHSQKLIIRWDDEYISRVDGTPLFEALVGWRDNTLSQRASVATSISRNSAPRGRSSWLWWGRGRSDPTTDEEAGVNRQRPGLPDPPSAPAGLSMDGFPSRAASPPILPASDDEAERSSTKHYAKTLRLTSDQLKLLDLKKGANNITFSLSSGVVACTARIFLWDVQDHIVISDIDGTITKSDALGHVFTMIGRDWTHLGVAKLYTDIARNGYKIMYLTSRAIGQADSTRDYLKGIKQNNFQLPEGPVIMSPDRLMASLHREVIMRKPEVFKMACLRDIQRLFGHENRNPFYAGFGNRITDALSYRSVNVPSERIFTIDSSGEVKMELLELAGYKSSYGYIHMTDLVDQMFPPVHRRWASEYTDFNFWRAPLPEIELPDLRPPSPALSARSDTSGGSRLGRFVGLGRTTSRASSTDARQGDKDQKWGLGDAERRRTTSHPGTVAKTGTVTVRPSSPLTGPAMSAEDLDIISDAEGRMQGELDVDREHRRRMSFDSMPGSFEERQWHGGLDEEDSDEVATQDPFDNEDEDGEEGDDEHDDDDGEDEEPQFDTLATDEMEDTPFL</sequence>
<dbReference type="GO" id="GO:0009062">
    <property type="term" value="P:fatty acid catabolic process"/>
    <property type="evidence" value="ECO:0007669"/>
    <property type="project" value="TreeGrafter"/>
</dbReference>
<dbReference type="EC" id="3.1.3.4" evidence="3"/>
<reference evidence="8 9" key="1">
    <citation type="journal article" date="2019" name="Fungal Biol. Biotechnol.">
        <title>Draft genome sequence of fastidious pathogen Ceratobasidium theobromae, which causes vascular-streak dieback in Theobroma cacao.</title>
        <authorList>
            <person name="Ali S.S."/>
            <person name="Asman A."/>
            <person name="Shao J."/>
            <person name="Firmansyah A.P."/>
            <person name="Susilo A.W."/>
            <person name="Rosmana A."/>
            <person name="McMahon P."/>
            <person name="Junaid M."/>
            <person name="Guest D."/>
            <person name="Kheng T.Y."/>
            <person name="Meinhardt L.W."/>
            <person name="Bailey B.A."/>
        </authorList>
    </citation>
    <scope>NUCLEOTIDE SEQUENCE [LARGE SCALE GENOMIC DNA]</scope>
    <source>
        <strain evidence="8 9">CT2</strain>
    </source>
</reference>
<evidence type="ECO:0000313" key="9">
    <source>
        <dbReference type="Proteomes" id="UP000383932"/>
    </source>
</evidence>
<feature type="compositionally biased region" description="Polar residues" evidence="6">
    <location>
        <begin position="893"/>
        <end position="903"/>
    </location>
</feature>
<dbReference type="GO" id="GO:0005634">
    <property type="term" value="C:nucleus"/>
    <property type="evidence" value="ECO:0007669"/>
    <property type="project" value="UniProtKB-ARBA"/>
</dbReference>
<evidence type="ECO:0000259" key="7">
    <source>
        <dbReference type="SMART" id="SM00775"/>
    </source>
</evidence>
<comment type="caution">
    <text evidence="8">The sequence shown here is derived from an EMBL/GenBank/DDBJ whole genome shotgun (WGS) entry which is preliminary data.</text>
</comment>
<name>A0A5N5QUB7_9AGAM</name>
<dbReference type="OrthoDB" id="4567at2759"/>
<keyword evidence="9" id="KW-1185">Reference proteome</keyword>
<dbReference type="Pfam" id="PF16876">
    <property type="entry name" value="Lipin_mid"/>
    <property type="match status" value="1"/>
</dbReference>
<dbReference type="PANTHER" id="PTHR12181">
    <property type="entry name" value="LIPIN"/>
    <property type="match status" value="1"/>
</dbReference>
<dbReference type="FunFam" id="3.40.50.1000:FF:000063">
    <property type="entry name" value="Nuclear elongation and deformation protein"/>
    <property type="match status" value="1"/>
</dbReference>
<keyword evidence="5" id="KW-0378">Hydrolase</keyword>
<feature type="region of interest" description="Disordered" evidence="6">
    <location>
        <begin position="965"/>
        <end position="1049"/>
    </location>
</feature>
<dbReference type="InterPro" id="IPR031315">
    <property type="entry name" value="LNS2/PITP"/>
</dbReference>
<accession>A0A5N5QUB7</accession>
<dbReference type="InterPro" id="IPR031703">
    <property type="entry name" value="Lipin_mid"/>
</dbReference>
<dbReference type="InterPro" id="IPR036412">
    <property type="entry name" value="HAD-like_sf"/>
</dbReference>
<evidence type="ECO:0000256" key="5">
    <source>
        <dbReference type="ARBA" id="ARBA00022801"/>
    </source>
</evidence>
<dbReference type="InterPro" id="IPR026058">
    <property type="entry name" value="LIPIN"/>
</dbReference>
<feature type="region of interest" description="Disordered" evidence="6">
    <location>
        <begin position="109"/>
        <end position="138"/>
    </location>
</feature>
<dbReference type="Pfam" id="PF04571">
    <property type="entry name" value="Lipin_N"/>
    <property type="match status" value="1"/>
</dbReference>
<keyword evidence="4" id="KW-0597">Phosphoprotein</keyword>
<feature type="compositionally biased region" description="Basic and acidic residues" evidence="6">
    <location>
        <begin position="904"/>
        <end position="921"/>
    </location>
</feature>
<feature type="region of interest" description="Disordered" evidence="6">
    <location>
        <begin position="368"/>
        <end position="414"/>
    </location>
</feature>
<dbReference type="Gene3D" id="3.40.50.1000">
    <property type="entry name" value="HAD superfamily/HAD-like"/>
    <property type="match status" value="1"/>
</dbReference>
<feature type="compositionally biased region" description="Polar residues" evidence="6">
    <location>
        <begin position="931"/>
        <end position="943"/>
    </location>
</feature>
<feature type="region of interest" description="Disordered" evidence="6">
    <location>
        <begin position="153"/>
        <end position="211"/>
    </location>
</feature>
<feature type="region of interest" description="Disordered" evidence="6">
    <location>
        <begin position="294"/>
        <end position="329"/>
    </location>
</feature>
<feature type="compositionally biased region" description="Polar residues" evidence="6">
    <location>
        <begin position="369"/>
        <end position="391"/>
    </location>
</feature>
<feature type="compositionally biased region" description="Basic and acidic residues" evidence="6">
    <location>
        <begin position="986"/>
        <end position="995"/>
    </location>
</feature>
<evidence type="ECO:0000256" key="2">
    <source>
        <dbReference type="ARBA" id="ARBA00005476"/>
    </source>
</evidence>
<dbReference type="SMART" id="SM00775">
    <property type="entry name" value="LNS2"/>
    <property type="match status" value="1"/>
</dbReference>
<dbReference type="EMBL" id="SSOP01000010">
    <property type="protein sequence ID" value="KAB5595340.1"/>
    <property type="molecule type" value="Genomic_DNA"/>
</dbReference>
<dbReference type="SUPFAM" id="SSF56784">
    <property type="entry name" value="HAD-like"/>
    <property type="match status" value="1"/>
</dbReference>
<evidence type="ECO:0000256" key="6">
    <source>
        <dbReference type="SAM" id="MobiDB-lite"/>
    </source>
</evidence>
<evidence type="ECO:0000313" key="8">
    <source>
        <dbReference type="EMBL" id="KAB5595340.1"/>
    </source>
</evidence>
<evidence type="ECO:0000256" key="1">
    <source>
        <dbReference type="ARBA" id="ARBA00001946"/>
    </source>
</evidence>
<feature type="compositionally biased region" description="Acidic residues" evidence="6">
    <location>
        <begin position="996"/>
        <end position="1049"/>
    </location>
</feature>
<evidence type="ECO:0000256" key="4">
    <source>
        <dbReference type="ARBA" id="ARBA00022553"/>
    </source>
</evidence>
<protein>
    <recommendedName>
        <fullName evidence="3">phosphatidate phosphatase</fullName>
        <ecNumber evidence="3">3.1.3.4</ecNumber>
    </recommendedName>
</protein>
<feature type="compositionally biased region" description="Low complexity" evidence="6">
    <location>
        <begin position="183"/>
        <end position="209"/>
    </location>
</feature>
<dbReference type="PANTHER" id="PTHR12181:SF12">
    <property type="entry name" value="PHOSPHATIDATE PHOSPHATASE"/>
    <property type="match status" value="1"/>
</dbReference>
<dbReference type="GO" id="GO:0019432">
    <property type="term" value="P:triglyceride biosynthetic process"/>
    <property type="evidence" value="ECO:0007669"/>
    <property type="project" value="TreeGrafter"/>
</dbReference>
<feature type="region of interest" description="Disordered" evidence="6">
    <location>
        <begin position="545"/>
        <end position="606"/>
    </location>
</feature>
<feature type="domain" description="LNS2/PITP" evidence="7">
    <location>
        <begin position="656"/>
        <end position="813"/>
    </location>
</feature>